<sequence>MAPPCHGFLAAELPQKVQTDVDGKRRKTSDGRAIDLKKCELLGLVQYSCSVDQPDVRDSPVRCWPIQRWFRRCQDRNGSFTVETTAWESGTTAPARSAASPAGSSIDHWTPGWQQHVISTHGSPKPR</sequence>
<protein>
    <submittedName>
        <fullName evidence="2">Uncharacterized protein</fullName>
    </submittedName>
</protein>
<feature type="compositionally biased region" description="Low complexity" evidence="1">
    <location>
        <begin position="89"/>
        <end position="105"/>
    </location>
</feature>
<feature type="compositionally biased region" description="Polar residues" evidence="1">
    <location>
        <begin position="112"/>
        <end position="127"/>
    </location>
</feature>
<evidence type="ECO:0000256" key="1">
    <source>
        <dbReference type="SAM" id="MobiDB-lite"/>
    </source>
</evidence>
<accession>A0ABR3VXL1</accession>
<organism evidence="2 3">
    <name type="scientific">Phialemonium thermophilum</name>
    <dbReference type="NCBI Taxonomy" id="223376"/>
    <lineage>
        <taxon>Eukaryota</taxon>
        <taxon>Fungi</taxon>
        <taxon>Dikarya</taxon>
        <taxon>Ascomycota</taxon>
        <taxon>Pezizomycotina</taxon>
        <taxon>Sordariomycetes</taxon>
        <taxon>Sordariomycetidae</taxon>
        <taxon>Cephalothecales</taxon>
        <taxon>Cephalothecaceae</taxon>
        <taxon>Phialemonium</taxon>
    </lineage>
</organism>
<reference evidence="2 3" key="1">
    <citation type="journal article" date="2024" name="Commun. Biol.">
        <title>Comparative genomic analysis of thermophilic fungi reveals convergent evolutionary adaptations and gene losses.</title>
        <authorList>
            <person name="Steindorff A.S."/>
            <person name="Aguilar-Pontes M.V."/>
            <person name="Robinson A.J."/>
            <person name="Andreopoulos B."/>
            <person name="LaButti K."/>
            <person name="Kuo A."/>
            <person name="Mondo S."/>
            <person name="Riley R."/>
            <person name="Otillar R."/>
            <person name="Haridas S."/>
            <person name="Lipzen A."/>
            <person name="Grimwood J."/>
            <person name="Schmutz J."/>
            <person name="Clum A."/>
            <person name="Reid I.D."/>
            <person name="Moisan M.C."/>
            <person name="Butler G."/>
            <person name="Nguyen T.T.M."/>
            <person name="Dewar K."/>
            <person name="Conant G."/>
            <person name="Drula E."/>
            <person name="Henrissat B."/>
            <person name="Hansel C."/>
            <person name="Singer S."/>
            <person name="Hutchinson M.I."/>
            <person name="de Vries R.P."/>
            <person name="Natvig D.O."/>
            <person name="Powell A.J."/>
            <person name="Tsang A."/>
            <person name="Grigoriev I.V."/>
        </authorList>
    </citation>
    <scope>NUCLEOTIDE SEQUENCE [LARGE SCALE GENOMIC DNA]</scope>
    <source>
        <strain evidence="2 3">ATCC 24622</strain>
    </source>
</reference>
<evidence type="ECO:0000313" key="3">
    <source>
        <dbReference type="Proteomes" id="UP001586593"/>
    </source>
</evidence>
<name>A0ABR3VXL1_9PEZI</name>
<gene>
    <name evidence="2" type="ORF">VTK73DRAFT_10252</name>
</gene>
<dbReference type="Pfam" id="PF11093">
    <property type="entry name" value="Mitochondr_Som1"/>
    <property type="match status" value="1"/>
</dbReference>
<keyword evidence="3" id="KW-1185">Reference proteome</keyword>
<dbReference type="EMBL" id="JAZHXJ010000954">
    <property type="protein sequence ID" value="KAL1847836.1"/>
    <property type="molecule type" value="Genomic_DNA"/>
</dbReference>
<proteinExistence type="predicted"/>
<dbReference type="Proteomes" id="UP001586593">
    <property type="component" value="Unassembled WGS sequence"/>
</dbReference>
<comment type="caution">
    <text evidence="2">The sequence shown here is derived from an EMBL/GenBank/DDBJ whole genome shotgun (WGS) entry which is preliminary data.</text>
</comment>
<evidence type="ECO:0000313" key="2">
    <source>
        <dbReference type="EMBL" id="KAL1847836.1"/>
    </source>
</evidence>
<feature type="region of interest" description="Disordered" evidence="1">
    <location>
        <begin position="84"/>
        <end position="127"/>
    </location>
</feature>
<dbReference type="InterPro" id="IPR024645">
    <property type="entry name" value="Mitochondr_Som1"/>
</dbReference>